<dbReference type="EMBL" id="JAMWBK010000012">
    <property type="protein sequence ID" value="KAJ8901032.1"/>
    <property type="molecule type" value="Genomic_DNA"/>
</dbReference>
<gene>
    <name evidence="1" type="ORF">NDN08_004894</name>
</gene>
<comment type="caution">
    <text evidence="1">The sequence shown here is derived from an EMBL/GenBank/DDBJ whole genome shotgun (WGS) entry which is preliminary data.</text>
</comment>
<sequence>MAWRRTLLLGFIGIVWGASLATALVISTRTSTSELYQRQFDNEVATRAADGIHLAAEYGIQLVAAAKTNLTGCIEVQDIMMERMAANIDCDATSVLRQTSDECTNCCPTMRALILAISVGVLELPPSSLTVYIGNKNLPIVSKTVSYKYESTDKRDEQLNCPLTKIIKVKKLVVAGVKISKSESTQGYSIEESCVSLRILESKNLLELVDNVNSSQERYDNALEENADAVFGSTISVENLMDEGALECDRTISSCGNSKADVYLKCNANAISKEDGSFSSESCTGERTVEVEIGDAVAMESGLEILFQQVSDQLVGKITQTMSEPDR</sequence>
<evidence type="ECO:0000313" key="1">
    <source>
        <dbReference type="EMBL" id="KAJ8901032.1"/>
    </source>
</evidence>
<name>A0AAV8UID6_9RHOD</name>
<dbReference type="Proteomes" id="UP001157974">
    <property type="component" value="Unassembled WGS sequence"/>
</dbReference>
<proteinExistence type="predicted"/>
<accession>A0AAV8UID6</accession>
<organism evidence="1 2">
    <name type="scientific">Rhodosorus marinus</name>
    <dbReference type="NCBI Taxonomy" id="101924"/>
    <lineage>
        <taxon>Eukaryota</taxon>
        <taxon>Rhodophyta</taxon>
        <taxon>Stylonematophyceae</taxon>
        <taxon>Stylonematales</taxon>
        <taxon>Stylonemataceae</taxon>
        <taxon>Rhodosorus</taxon>
    </lineage>
</organism>
<protein>
    <submittedName>
        <fullName evidence="1">Uncharacterized protein</fullName>
    </submittedName>
</protein>
<keyword evidence="2" id="KW-1185">Reference proteome</keyword>
<dbReference type="AlphaFoldDB" id="A0AAV8UID6"/>
<evidence type="ECO:0000313" key="2">
    <source>
        <dbReference type="Proteomes" id="UP001157974"/>
    </source>
</evidence>
<reference evidence="1 2" key="1">
    <citation type="journal article" date="2023" name="Nat. Commun.">
        <title>Origin of minicircular mitochondrial genomes in red algae.</title>
        <authorList>
            <person name="Lee Y."/>
            <person name="Cho C.H."/>
            <person name="Lee Y.M."/>
            <person name="Park S.I."/>
            <person name="Yang J.H."/>
            <person name="West J.A."/>
            <person name="Bhattacharya D."/>
            <person name="Yoon H.S."/>
        </authorList>
    </citation>
    <scope>NUCLEOTIDE SEQUENCE [LARGE SCALE GENOMIC DNA]</scope>
    <source>
        <strain evidence="1 2">CCMP1338</strain>
        <tissue evidence="1">Whole cell</tissue>
    </source>
</reference>